<dbReference type="GO" id="GO:0003723">
    <property type="term" value="F:RNA binding"/>
    <property type="evidence" value="ECO:0007669"/>
    <property type="project" value="UniProtKB-UniRule"/>
</dbReference>
<dbReference type="Gene3D" id="3.30.1370.10">
    <property type="entry name" value="K Homology domain, type 1"/>
    <property type="match status" value="1"/>
</dbReference>
<dbReference type="SUPFAM" id="SSF46915">
    <property type="entry name" value="Polynucleotide phosphorylase/guanosine pentaphosphate synthase (PNPase/GPSI), domain 3"/>
    <property type="match status" value="1"/>
</dbReference>
<evidence type="ECO:0000259" key="6">
    <source>
        <dbReference type="SMART" id="SM00322"/>
    </source>
</evidence>
<dbReference type="NCBIfam" id="TIGR03591">
    <property type="entry name" value="polynuc_phos"/>
    <property type="match status" value="1"/>
</dbReference>
<dbReference type="SUPFAM" id="SSF50249">
    <property type="entry name" value="Nucleic acid-binding proteins"/>
    <property type="match status" value="1"/>
</dbReference>
<evidence type="ECO:0000313" key="7">
    <source>
        <dbReference type="EMBL" id="BBA84991.1"/>
    </source>
</evidence>
<dbReference type="InterPro" id="IPR036612">
    <property type="entry name" value="KH_dom_type_1_sf"/>
</dbReference>
<dbReference type="InterPro" id="IPR020568">
    <property type="entry name" value="Ribosomal_Su5_D2-typ_SF"/>
</dbReference>
<dbReference type="InterPro" id="IPR015847">
    <property type="entry name" value="ExoRNase_PH_dom2"/>
</dbReference>
<dbReference type="PANTHER" id="PTHR11252">
    <property type="entry name" value="POLYRIBONUCLEOTIDE NUCLEOTIDYLTRANSFERASE"/>
    <property type="match status" value="1"/>
</dbReference>
<dbReference type="SUPFAM" id="SSF55666">
    <property type="entry name" value="Ribonuclease PH domain 2-like"/>
    <property type="match status" value="2"/>
</dbReference>
<dbReference type="CDD" id="cd02393">
    <property type="entry name" value="KH-I_PNPase"/>
    <property type="match status" value="1"/>
</dbReference>
<dbReference type="PANTHER" id="PTHR11252:SF0">
    <property type="entry name" value="POLYRIBONUCLEOTIDE NUCLEOTIDYLTRANSFERASE 1, MITOCHONDRIAL"/>
    <property type="match status" value="1"/>
</dbReference>
<dbReference type="InterPro" id="IPR001247">
    <property type="entry name" value="ExoRNase_PH_dom1"/>
</dbReference>
<dbReference type="EC" id="2.7.7.8" evidence="4"/>
<dbReference type="RefSeq" id="WP_172597153.1">
    <property type="nucleotide sequence ID" value="NZ_AP018161.1"/>
</dbReference>
<accession>A0A2Z5T3L4</accession>
<name>A0A2Z5T3L4_9GAMM</name>
<evidence type="ECO:0000256" key="1">
    <source>
        <dbReference type="ARBA" id="ARBA00022679"/>
    </source>
</evidence>
<dbReference type="InterPro" id="IPR012162">
    <property type="entry name" value="PNPase"/>
</dbReference>
<sequence>MINKKIIHEFNYNNKKIKIETGLICRNSSSSVFISINDTKVIISILEIEKKKNNDFFPLTVNYYERSYSLGKFPNNALNREIRQNENEILISRLIDRSIRPSLTNITNYNNELYITVIALSMEEDVNPDIISIIGVSSALSILINNFDPIFCIRLSIDKNNKFIINPNISLYEKNDLNIIISGNENSITMIESKSNLIDYNIILDSIDFSINNSKLIIYNIKEFVYKYYKNNNINKKKYNISNIYKDFYLKNIVYNLTNKKINNLFNIKNKNNRILEINNIKKKLLLDINNILSSNYNEDDILKYLNKNIKEKFRYFIYKNSIRLDNRKYNEIRDINVIFNILPKTHSSCLFIKENTQSLITITLGNDNKNISLKNKNFIFHYNFLNYCFGEIGFLSFPKRREIGHGKLAYNSIFPIIPESNNFPYTIRLVSEIFESDGSSSMASVCGASLALMNLGISKEHIAGVAMGLIFIDNNEYIILSDITGEEDNYGDMDMKISGNCNYISALQMDVKICNNINVDLIRNVFFEAKKSIKNILEKMNYKISKPNKISKNLPIFKIIKIDVNYIKNIIGKGGNVIKKIINETNSEIDIDNDGTIKILSNNKEKLNLTLEKINNLLFIPKIGDIYFGKIIKKNNKGIILYIKKINKQFFVNYNIKNNNFNINEEVKVKIININNNKKIIFNILKNEK</sequence>
<dbReference type="KEGG" id="eor:NARRFE1_00310"/>
<keyword evidence="2" id="KW-0548">Nucleotidyltransferase</keyword>
<dbReference type="GO" id="GO:0000175">
    <property type="term" value="F:3'-5'-RNA exonuclease activity"/>
    <property type="evidence" value="ECO:0007669"/>
    <property type="project" value="TreeGrafter"/>
</dbReference>
<dbReference type="InterPro" id="IPR004087">
    <property type="entry name" value="KH_dom"/>
</dbReference>
<evidence type="ECO:0000313" key="8">
    <source>
        <dbReference type="Proteomes" id="UP000289537"/>
    </source>
</evidence>
<dbReference type="InterPro" id="IPR036456">
    <property type="entry name" value="PNPase_PH_RNA-bd_sf"/>
</dbReference>
<dbReference type="GO" id="GO:0006402">
    <property type="term" value="P:mRNA catabolic process"/>
    <property type="evidence" value="ECO:0007669"/>
    <property type="project" value="UniProtKB-UniRule"/>
</dbReference>
<dbReference type="Pfam" id="PF01138">
    <property type="entry name" value="RNase_PH"/>
    <property type="match status" value="2"/>
</dbReference>
<dbReference type="InterPro" id="IPR036345">
    <property type="entry name" value="ExoRNase_PH_dom2_sf"/>
</dbReference>
<gene>
    <name evidence="7" type="primary">pnp</name>
    <name evidence="7" type="ORF">NARRFE1_00310</name>
</gene>
<dbReference type="InterPro" id="IPR004088">
    <property type="entry name" value="KH_dom_type_1"/>
</dbReference>
<feature type="domain" description="K Homology" evidence="6">
    <location>
        <begin position="555"/>
        <end position="620"/>
    </location>
</feature>
<dbReference type="GO" id="GO:0004654">
    <property type="term" value="F:polyribonucleotide nucleotidyltransferase activity"/>
    <property type="evidence" value="ECO:0007669"/>
    <property type="project" value="UniProtKB-UniRule"/>
</dbReference>
<organism evidence="7 8">
    <name type="scientific">endosymbiont of Rhynchophorus ferrugineus</name>
    <dbReference type="NCBI Taxonomy" id="1972133"/>
    <lineage>
        <taxon>Bacteria</taxon>
        <taxon>Pseudomonadati</taxon>
        <taxon>Pseudomonadota</taxon>
        <taxon>Gammaproteobacteria</taxon>
        <taxon>Candidatus Nardonella</taxon>
    </lineage>
</organism>
<dbReference type="SUPFAM" id="SSF54211">
    <property type="entry name" value="Ribosomal protein S5 domain 2-like"/>
    <property type="match status" value="2"/>
</dbReference>
<dbReference type="Gene3D" id="3.30.230.70">
    <property type="entry name" value="GHMP Kinase, N-terminal domain"/>
    <property type="match status" value="2"/>
</dbReference>
<dbReference type="Proteomes" id="UP000289537">
    <property type="component" value="Chromosome"/>
</dbReference>
<evidence type="ECO:0000256" key="3">
    <source>
        <dbReference type="ARBA" id="ARBA00022884"/>
    </source>
</evidence>
<dbReference type="InterPro" id="IPR012340">
    <property type="entry name" value="NA-bd_OB-fold"/>
</dbReference>
<reference evidence="7 8" key="1">
    <citation type="journal article" date="2017" name="Proc. Natl. Acad. Sci. U.S.A.">
        <title>Small genome symbiont underlies cuticle hardness in beetles.</title>
        <authorList>
            <person name="Anbutsu H."/>
            <person name="Moriyama M."/>
            <person name="Nikoh N."/>
            <person name="Hosokawa T."/>
            <person name="Futahashi R."/>
            <person name="Tanahashi M."/>
            <person name="Meng X.Y."/>
            <person name="Kuriwada T."/>
            <person name="Mori N."/>
            <person name="Oshima K."/>
            <person name="Hattori M."/>
            <person name="Fujie M."/>
            <person name="Satoh N."/>
            <person name="Maeda T."/>
            <person name="Shigenobu S."/>
            <person name="Koga R."/>
            <person name="Fukatsu T."/>
        </authorList>
    </citation>
    <scope>NUCLEOTIDE SEQUENCE [LARGE SCALE GENOMIC DNA]</scope>
    <source>
        <strain evidence="7">NARRFE1</strain>
    </source>
</reference>
<dbReference type="Pfam" id="PF00013">
    <property type="entry name" value="KH_1"/>
    <property type="match status" value="1"/>
</dbReference>
<keyword evidence="3 5" id="KW-0694">RNA-binding</keyword>
<keyword evidence="1 7" id="KW-0808">Transferase</keyword>
<dbReference type="SMART" id="SM00322">
    <property type="entry name" value="KH"/>
    <property type="match status" value="1"/>
</dbReference>
<dbReference type="NCBIfam" id="NF008805">
    <property type="entry name" value="PRK11824.1"/>
    <property type="match status" value="1"/>
</dbReference>
<dbReference type="EMBL" id="AP018161">
    <property type="protein sequence ID" value="BBA84991.1"/>
    <property type="molecule type" value="Genomic_DNA"/>
</dbReference>
<evidence type="ECO:0000256" key="5">
    <source>
        <dbReference type="PROSITE-ProRule" id="PRU00117"/>
    </source>
</evidence>
<protein>
    <recommendedName>
        <fullName evidence="4">Polyribonucleotide nucleotidyltransferase</fullName>
        <ecNumber evidence="4">2.7.7.8</ecNumber>
    </recommendedName>
</protein>
<dbReference type="PROSITE" id="PS50084">
    <property type="entry name" value="KH_TYPE_1"/>
    <property type="match status" value="1"/>
</dbReference>
<dbReference type="Pfam" id="PF03725">
    <property type="entry name" value="RNase_PH_C"/>
    <property type="match status" value="1"/>
</dbReference>
<dbReference type="SUPFAM" id="SSF54791">
    <property type="entry name" value="Eukaryotic type KH-domain (KH-domain type I)"/>
    <property type="match status" value="1"/>
</dbReference>
<proteinExistence type="predicted"/>
<dbReference type="FunFam" id="3.30.1370.10:FF:000001">
    <property type="entry name" value="Polyribonucleotide nucleotidyltransferase"/>
    <property type="match status" value="1"/>
</dbReference>
<evidence type="ECO:0000256" key="4">
    <source>
        <dbReference type="NCBIfam" id="TIGR03591"/>
    </source>
</evidence>
<evidence type="ECO:0000256" key="2">
    <source>
        <dbReference type="ARBA" id="ARBA00022695"/>
    </source>
</evidence>
<keyword evidence="8" id="KW-1185">Reference proteome</keyword>
<dbReference type="GO" id="GO:0005829">
    <property type="term" value="C:cytosol"/>
    <property type="evidence" value="ECO:0007669"/>
    <property type="project" value="TreeGrafter"/>
</dbReference>
<dbReference type="GO" id="GO:0006396">
    <property type="term" value="P:RNA processing"/>
    <property type="evidence" value="ECO:0007669"/>
    <property type="project" value="InterPro"/>
</dbReference>
<dbReference type="InterPro" id="IPR027408">
    <property type="entry name" value="PNPase/RNase_PH_dom_sf"/>
</dbReference>
<dbReference type="AlphaFoldDB" id="A0A2Z5T3L4"/>